<evidence type="ECO:0000256" key="6">
    <source>
        <dbReference type="SAM" id="Phobius"/>
    </source>
</evidence>
<feature type="transmembrane region" description="Helical" evidence="6">
    <location>
        <begin position="147"/>
        <end position="179"/>
    </location>
</feature>
<sequence>MWPQCQLKFIHKNWPAQQTVKKSLNLKVASAGRSLSIVKTLKIDTSMFGLQSLPSPARPSATSTTGTTNTTTTKPATANPASSHQTSIDPIKITQIEKSNQSSHDLLFSLPPPIISLLAIASTPINLLSQLSLILQWSHPSGPWPSWILLLTWAFICLVLPKIFRFGASNLIFILFVILSSKKSQQLKNSNKKFSSSPSSILNTLHSFQVLSDHFNSISISLQPFFEIFEWSNRQTSINAIKTSITSLPFSILITYFIPFRFNSSNQFFHDVQLEIHSIRFFSFVPFTLRLVLNQLFPNSQEYQSNRQPFNLKSNHNNLTQEPQEIEFCFTIFENQRWWMGLDWSSTLLPNERPNWSDYLNRPVSAPNTFKLPSPTLTPDSRQKIQRRVEWKWLDPSWKILQAQLSLHPSEGSSFSAPRSEKSFAATNDGDANKSSPHLMGSTDPDFSRIDHLSGSSTGSLDLESEIIHESIGVLGPEMGVVKGHELTIPWDVDSNGWQYGDNHWEKLSKKASMGRFTRRRAWTRRALLITSLETLDPKIEHSAETSIDHLVNEKIDENPIQPTSTSRGHKNVKLVSSLVKRRKNKEM</sequence>
<dbReference type="EMBL" id="AVOT02003305">
    <property type="protein sequence ID" value="MBW0473131.1"/>
    <property type="molecule type" value="Genomic_DNA"/>
</dbReference>
<feature type="compositionally biased region" description="Low complexity" evidence="5">
    <location>
        <begin position="54"/>
        <end position="83"/>
    </location>
</feature>
<comment type="caution">
    <text evidence="9">The sequence shown here is derived from an EMBL/GenBank/DDBJ whole genome shotgun (WGS) entry which is preliminary data.</text>
</comment>
<dbReference type="PANTHER" id="PTHR31679">
    <property type="entry name" value="PEROXISOMAL MEMBRANE PROTEIN PEX30-RELATED"/>
    <property type="match status" value="1"/>
</dbReference>
<keyword evidence="3 6" id="KW-1133">Transmembrane helix</keyword>
<feature type="domain" description="Peroxin/Ferlin" evidence="7">
    <location>
        <begin position="325"/>
        <end position="401"/>
    </location>
</feature>
<evidence type="ECO:0000259" key="8">
    <source>
        <dbReference type="SMART" id="SM00694"/>
    </source>
</evidence>
<dbReference type="SMART" id="SM00693">
    <property type="entry name" value="DysFN"/>
    <property type="match status" value="1"/>
</dbReference>
<keyword evidence="4 6" id="KW-0472">Membrane</keyword>
<dbReference type="InterPro" id="IPR052646">
    <property type="entry name" value="Peroxisomal_PEX28-32"/>
</dbReference>
<evidence type="ECO:0000256" key="4">
    <source>
        <dbReference type="ARBA" id="ARBA00023136"/>
    </source>
</evidence>
<dbReference type="OrthoDB" id="5586090at2759"/>
<dbReference type="InterPro" id="IPR010482">
    <property type="entry name" value="TECPR1-like_DysF"/>
</dbReference>
<keyword evidence="2 6" id="KW-0812">Transmembrane</keyword>
<dbReference type="GO" id="GO:0005778">
    <property type="term" value="C:peroxisomal membrane"/>
    <property type="evidence" value="ECO:0007669"/>
    <property type="project" value="UniProtKB-ARBA"/>
</dbReference>
<comment type="subcellular location">
    <subcellularLocation>
        <location evidence="1">Endomembrane system</location>
        <topology evidence="1">Multi-pass membrane protein</topology>
    </subcellularLocation>
</comment>
<evidence type="ECO:0000313" key="10">
    <source>
        <dbReference type="Proteomes" id="UP000765509"/>
    </source>
</evidence>
<dbReference type="AlphaFoldDB" id="A0A9Q3BVB1"/>
<name>A0A9Q3BVB1_9BASI</name>
<evidence type="ECO:0000313" key="9">
    <source>
        <dbReference type="EMBL" id="MBW0473131.1"/>
    </source>
</evidence>
<dbReference type="PANTHER" id="PTHR31679:SF2">
    <property type="entry name" value="PEROXISOMAL MEMBRANE PROTEIN PEX30-RELATED"/>
    <property type="match status" value="1"/>
</dbReference>
<dbReference type="SMART" id="SM00694">
    <property type="entry name" value="DysFC"/>
    <property type="match status" value="1"/>
</dbReference>
<feature type="transmembrane region" description="Helical" evidence="6">
    <location>
        <begin position="240"/>
        <end position="258"/>
    </location>
</feature>
<protein>
    <recommendedName>
        <fullName evidence="7 8">Peroxin/Ferlin domain-containing protein</fullName>
    </recommendedName>
</protein>
<keyword evidence="10" id="KW-1185">Reference proteome</keyword>
<dbReference type="Proteomes" id="UP000765509">
    <property type="component" value="Unassembled WGS sequence"/>
</dbReference>
<feature type="region of interest" description="Disordered" evidence="5">
    <location>
        <begin position="411"/>
        <end position="458"/>
    </location>
</feature>
<feature type="domain" description="Peroxin/Ferlin" evidence="8">
    <location>
        <begin position="497"/>
        <end position="530"/>
    </location>
</feature>
<feature type="region of interest" description="Disordered" evidence="5">
    <location>
        <begin position="52"/>
        <end position="86"/>
    </location>
</feature>
<reference evidence="9" key="1">
    <citation type="submission" date="2021-03" db="EMBL/GenBank/DDBJ databases">
        <title>Draft genome sequence of rust myrtle Austropuccinia psidii MF-1, a brazilian biotype.</title>
        <authorList>
            <person name="Quecine M.C."/>
            <person name="Pachon D.M.R."/>
            <person name="Bonatelli M.L."/>
            <person name="Correr F.H."/>
            <person name="Franceschini L.M."/>
            <person name="Leite T.F."/>
            <person name="Margarido G.R.A."/>
            <person name="Almeida C.A."/>
            <person name="Ferrarezi J.A."/>
            <person name="Labate C.A."/>
        </authorList>
    </citation>
    <scope>NUCLEOTIDE SEQUENCE</scope>
    <source>
        <strain evidence="9">MF-1</strain>
    </source>
</reference>
<evidence type="ECO:0000259" key="7">
    <source>
        <dbReference type="SMART" id="SM00693"/>
    </source>
</evidence>
<evidence type="ECO:0000256" key="5">
    <source>
        <dbReference type="SAM" id="MobiDB-lite"/>
    </source>
</evidence>
<evidence type="ECO:0000256" key="2">
    <source>
        <dbReference type="ARBA" id="ARBA00022692"/>
    </source>
</evidence>
<dbReference type="GO" id="GO:0012505">
    <property type="term" value="C:endomembrane system"/>
    <property type="evidence" value="ECO:0007669"/>
    <property type="project" value="UniProtKB-SubCell"/>
</dbReference>
<proteinExistence type="predicted"/>
<accession>A0A9Q3BVB1</accession>
<dbReference type="InterPro" id="IPR006614">
    <property type="entry name" value="Peroxin/Ferlin"/>
</dbReference>
<dbReference type="Pfam" id="PF06398">
    <property type="entry name" value="Pex24p"/>
    <property type="match status" value="1"/>
</dbReference>
<evidence type="ECO:0000256" key="1">
    <source>
        <dbReference type="ARBA" id="ARBA00004127"/>
    </source>
</evidence>
<dbReference type="GO" id="GO:0007031">
    <property type="term" value="P:peroxisome organization"/>
    <property type="evidence" value="ECO:0007669"/>
    <property type="project" value="TreeGrafter"/>
</dbReference>
<evidence type="ECO:0000256" key="3">
    <source>
        <dbReference type="ARBA" id="ARBA00022989"/>
    </source>
</evidence>
<organism evidence="9 10">
    <name type="scientific">Austropuccinia psidii MF-1</name>
    <dbReference type="NCBI Taxonomy" id="1389203"/>
    <lineage>
        <taxon>Eukaryota</taxon>
        <taxon>Fungi</taxon>
        <taxon>Dikarya</taxon>
        <taxon>Basidiomycota</taxon>
        <taxon>Pucciniomycotina</taxon>
        <taxon>Pucciniomycetes</taxon>
        <taxon>Pucciniales</taxon>
        <taxon>Sphaerophragmiaceae</taxon>
        <taxon>Austropuccinia</taxon>
    </lineage>
</organism>
<feature type="transmembrane region" description="Helical" evidence="6">
    <location>
        <begin position="106"/>
        <end position="127"/>
    </location>
</feature>
<gene>
    <name evidence="9" type="ORF">O181_012846</name>
</gene>